<organism evidence="7 8">
    <name type="scientific">Centaurea solstitialis</name>
    <name type="common">yellow star-thistle</name>
    <dbReference type="NCBI Taxonomy" id="347529"/>
    <lineage>
        <taxon>Eukaryota</taxon>
        <taxon>Viridiplantae</taxon>
        <taxon>Streptophyta</taxon>
        <taxon>Embryophyta</taxon>
        <taxon>Tracheophyta</taxon>
        <taxon>Spermatophyta</taxon>
        <taxon>Magnoliopsida</taxon>
        <taxon>eudicotyledons</taxon>
        <taxon>Gunneridae</taxon>
        <taxon>Pentapetalae</taxon>
        <taxon>asterids</taxon>
        <taxon>campanulids</taxon>
        <taxon>Asterales</taxon>
        <taxon>Asteraceae</taxon>
        <taxon>Carduoideae</taxon>
        <taxon>Cardueae</taxon>
        <taxon>Centaureinae</taxon>
        <taxon>Centaurea</taxon>
    </lineage>
</organism>
<dbReference type="GO" id="GO:0005886">
    <property type="term" value="C:plasma membrane"/>
    <property type="evidence" value="ECO:0007669"/>
    <property type="project" value="TreeGrafter"/>
</dbReference>
<evidence type="ECO:0000256" key="1">
    <source>
        <dbReference type="ARBA" id="ARBA00004141"/>
    </source>
</evidence>
<dbReference type="GO" id="GO:0005524">
    <property type="term" value="F:ATP binding"/>
    <property type="evidence" value="ECO:0007669"/>
    <property type="project" value="InterPro"/>
</dbReference>
<dbReference type="PROSITE" id="PS50929">
    <property type="entry name" value="ABC_TM1F"/>
    <property type="match status" value="1"/>
</dbReference>
<reference evidence="7" key="1">
    <citation type="submission" date="2023-03" db="EMBL/GenBank/DDBJ databases">
        <title>Chromosome-scale reference genome and RAD-based genetic map of yellow starthistle (Centaurea solstitialis) reveal putative structural variation and QTLs associated with invader traits.</title>
        <authorList>
            <person name="Reatini B."/>
            <person name="Cang F.A."/>
            <person name="Jiang Q."/>
            <person name="Mckibben M.T.W."/>
            <person name="Barker M.S."/>
            <person name="Rieseberg L.H."/>
            <person name="Dlugosch K.M."/>
        </authorList>
    </citation>
    <scope>NUCLEOTIDE SEQUENCE</scope>
    <source>
        <strain evidence="7">CAN-66</strain>
        <tissue evidence="7">Leaf</tissue>
    </source>
</reference>
<accession>A0AA38T579</accession>
<dbReference type="Gene3D" id="1.20.1560.10">
    <property type="entry name" value="ABC transporter type 1, transmembrane domain"/>
    <property type="match status" value="2"/>
</dbReference>
<evidence type="ECO:0000259" key="6">
    <source>
        <dbReference type="PROSITE" id="PS50929"/>
    </source>
</evidence>
<comment type="caution">
    <text evidence="7">The sequence shown here is derived from an EMBL/GenBank/DDBJ whole genome shotgun (WGS) entry which is preliminary data.</text>
</comment>
<gene>
    <name evidence="7" type="ORF">OSB04_018655</name>
</gene>
<dbReference type="GO" id="GO:0016887">
    <property type="term" value="F:ATP hydrolysis activity"/>
    <property type="evidence" value="ECO:0007669"/>
    <property type="project" value="InterPro"/>
</dbReference>
<dbReference type="InterPro" id="IPR011527">
    <property type="entry name" value="ABC1_TM_dom"/>
</dbReference>
<feature type="transmembrane region" description="Helical" evidence="5">
    <location>
        <begin position="58"/>
        <end position="78"/>
    </location>
</feature>
<dbReference type="SUPFAM" id="SSF90123">
    <property type="entry name" value="ABC transporter transmembrane region"/>
    <property type="match status" value="1"/>
</dbReference>
<keyword evidence="4 5" id="KW-0472">Membrane</keyword>
<proteinExistence type="predicted"/>
<evidence type="ECO:0000256" key="2">
    <source>
        <dbReference type="ARBA" id="ARBA00022692"/>
    </source>
</evidence>
<name>A0AA38T579_9ASTR</name>
<keyword evidence="8" id="KW-1185">Reference proteome</keyword>
<evidence type="ECO:0000256" key="4">
    <source>
        <dbReference type="ARBA" id="ARBA00023136"/>
    </source>
</evidence>
<dbReference type="InterPro" id="IPR027417">
    <property type="entry name" value="P-loop_NTPase"/>
</dbReference>
<dbReference type="PANTHER" id="PTHR24222">
    <property type="entry name" value="ABC TRANSPORTER B FAMILY"/>
    <property type="match status" value="1"/>
</dbReference>
<dbReference type="GO" id="GO:0140359">
    <property type="term" value="F:ABC-type transporter activity"/>
    <property type="evidence" value="ECO:0007669"/>
    <property type="project" value="InterPro"/>
</dbReference>
<protein>
    <recommendedName>
        <fullName evidence="6">ABC transmembrane type-1 domain-containing protein</fullName>
    </recommendedName>
</protein>
<keyword evidence="2 5" id="KW-0812">Transmembrane</keyword>
<dbReference type="InterPro" id="IPR039421">
    <property type="entry name" value="Type_1_exporter"/>
</dbReference>
<dbReference type="Pfam" id="PF00664">
    <property type="entry name" value="ABC_membrane"/>
    <property type="match status" value="1"/>
</dbReference>
<dbReference type="Pfam" id="PF00005">
    <property type="entry name" value="ABC_tran"/>
    <property type="match status" value="1"/>
</dbReference>
<feature type="domain" description="ABC transmembrane type-1" evidence="6">
    <location>
        <begin position="14"/>
        <end position="253"/>
    </location>
</feature>
<sequence length="433" mass="47056">MFYFADWIDKLLLLFGTLGCIGDGLMNPLTMIILSQIINDFGGSSASLTNDVVNKYALQLLILALGCGAAGFIEGICWTRTAERQTSRLRMEYLKSVLRQEVGFFDTQVGSSTNFEVISAISGDAQLIQDVMAEKIPNCVAQLSSLVSSIAVGFILSWRLAVASLPFAFLFIVPVLAVGSILKALGMKMKDAYDIGGGVAEQAISSIRTVYSYVGEQQTIDKFSHALQTSMALGIKQGLTKGLMIGSMGTVFATWAFDFGSEAILSSRKEKMVVVFSFQQSVSSWQGSSRAPRELFRIDSLKLDSCSKRAKLKLELHFRAAMSALPNLTFISEAVAATERMFKMISRSPLIDPDDSKGKTLPSVRGDIEFRSVCFSYPSRPDTPILQELSLKVKAGKTIGLVGGSGSGKSTIISLIERFYDPLRGDILLDGIE</sequence>
<dbReference type="InterPro" id="IPR003439">
    <property type="entry name" value="ABC_transporter-like_ATP-bd"/>
</dbReference>
<evidence type="ECO:0000256" key="3">
    <source>
        <dbReference type="ARBA" id="ARBA00022989"/>
    </source>
</evidence>
<dbReference type="SUPFAM" id="SSF52540">
    <property type="entry name" value="P-loop containing nucleoside triphosphate hydrolases"/>
    <property type="match status" value="1"/>
</dbReference>
<dbReference type="AlphaFoldDB" id="A0AA38T579"/>
<keyword evidence="3 5" id="KW-1133">Transmembrane helix</keyword>
<comment type="subcellular location">
    <subcellularLocation>
        <location evidence="1">Membrane</location>
        <topology evidence="1">Multi-pass membrane protein</topology>
    </subcellularLocation>
</comment>
<evidence type="ECO:0000256" key="5">
    <source>
        <dbReference type="SAM" id="Phobius"/>
    </source>
</evidence>
<evidence type="ECO:0000313" key="8">
    <source>
        <dbReference type="Proteomes" id="UP001172457"/>
    </source>
</evidence>
<dbReference type="CDD" id="cd18577">
    <property type="entry name" value="ABC_6TM_Pgp_ABCB1_D1_like"/>
    <property type="match status" value="1"/>
</dbReference>
<dbReference type="Proteomes" id="UP001172457">
    <property type="component" value="Chromosome 4"/>
</dbReference>
<dbReference type="InterPro" id="IPR036640">
    <property type="entry name" value="ABC1_TM_sf"/>
</dbReference>
<dbReference type="PANTHER" id="PTHR24222:SF48">
    <property type="entry name" value="ABC TRANSPORTER B FAMILY MEMBER 15"/>
    <property type="match status" value="1"/>
</dbReference>
<dbReference type="Gene3D" id="3.40.50.300">
    <property type="entry name" value="P-loop containing nucleotide triphosphate hydrolases"/>
    <property type="match status" value="1"/>
</dbReference>
<feature type="transmembrane region" description="Helical" evidence="5">
    <location>
        <begin position="167"/>
        <end position="185"/>
    </location>
</feature>
<dbReference type="EMBL" id="JARYMX010000004">
    <property type="protein sequence ID" value="KAJ9554610.1"/>
    <property type="molecule type" value="Genomic_DNA"/>
</dbReference>
<feature type="transmembrane region" description="Helical" evidence="5">
    <location>
        <begin position="12"/>
        <end position="38"/>
    </location>
</feature>
<evidence type="ECO:0000313" key="7">
    <source>
        <dbReference type="EMBL" id="KAJ9554610.1"/>
    </source>
</evidence>